<name>A0A8J4URY7_9MYCE</name>
<feature type="compositionally biased region" description="Acidic residues" evidence="1">
    <location>
        <begin position="313"/>
        <end position="337"/>
    </location>
</feature>
<organism evidence="2 3">
    <name type="scientific">Polysphondylium violaceum</name>
    <dbReference type="NCBI Taxonomy" id="133409"/>
    <lineage>
        <taxon>Eukaryota</taxon>
        <taxon>Amoebozoa</taxon>
        <taxon>Evosea</taxon>
        <taxon>Eumycetozoa</taxon>
        <taxon>Dictyostelia</taxon>
        <taxon>Dictyosteliales</taxon>
        <taxon>Dictyosteliaceae</taxon>
        <taxon>Polysphondylium</taxon>
    </lineage>
</organism>
<evidence type="ECO:0000313" key="2">
    <source>
        <dbReference type="EMBL" id="KAF2072916.1"/>
    </source>
</evidence>
<protein>
    <submittedName>
        <fullName evidence="2">Uncharacterized protein</fullName>
    </submittedName>
</protein>
<dbReference type="AlphaFoldDB" id="A0A8J4URY7"/>
<feature type="region of interest" description="Disordered" evidence="1">
    <location>
        <begin position="1"/>
        <end position="21"/>
    </location>
</feature>
<evidence type="ECO:0000313" key="3">
    <source>
        <dbReference type="Proteomes" id="UP000695562"/>
    </source>
</evidence>
<reference evidence="2" key="1">
    <citation type="submission" date="2020-01" db="EMBL/GenBank/DDBJ databases">
        <title>Development of genomics and gene disruption for Polysphondylium violaceum indicates a role for the polyketide synthase stlB in stalk morphogenesis.</title>
        <authorList>
            <person name="Narita B."/>
            <person name="Kawabe Y."/>
            <person name="Kin K."/>
            <person name="Saito T."/>
            <person name="Gibbs R."/>
            <person name="Kuspa A."/>
            <person name="Muzny D."/>
            <person name="Queller D."/>
            <person name="Richards S."/>
            <person name="Strassman J."/>
            <person name="Sucgang R."/>
            <person name="Worley K."/>
            <person name="Schaap P."/>
        </authorList>
    </citation>
    <scope>NUCLEOTIDE SEQUENCE</scope>
    <source>
        <strain evidence="2">QSvi11</strain>
    </source>
</reference>
<dbReference type="InterPro" id="IPR029063">
    <property type="entry name" value="SAM-dependent_MTases_sf"/>
</dbReference>
<dbReference type="Gene3D" id="3.40.50.150">
    <property type="entry name" value="Vaccinia Virus protein VP39"/>
    <property type="match status" value="1"/>
</dbReference>
<comment type="caution">
    <text evidence="2">The sequence shown here is derived from an EMBL/GenBank/DDBJ whole genome shotgun (WGS) entry which is preliminary data.</text>
</comment>
<dbReference type="SUPFAM" id="SSF53335">
    <property type="entry name" value="S-adenosyl-L-methionine-dependent methyltransferases"/>
    <property type="match status" value="1"/>
</dbReference>
<proteinExistence type="predicted"/>
<evidence type="ECO:0000256" key="1">
    <source>
        <dbReference type="SAM" id="MobiDB-lite"/>
    </source>
</evidence>
<dbReference type="Proteomes" id="UP000695562">
    <property type="component" value="Unassembled WGS sequence"/>
</dbReference>
<accession>A0A8J4URY7</accession>
<feature type="region of interest" description="Disordered" evidence="1">
    <location>
        <begin position="307"/>
        <end position="337"/>
    </location>
</feature>
<gene>
    <name evidence="2" type="ORF">CYY_005773</name>
</gene>
<keyword evidence="3" id="KW-1185">Reference proteome</keyword>
<sequence>MSENNTNNSGNGEINNSNNNSRFSIDRNKDIITVDSTHTKRWVEYGAYLNARSKVVLEGGGCNPHPYERQVSRDVFCMDAVEWVKQNEIGQDASIITSLPDITEISNFTLEEYKLWFRETVQLICSKLTDTNVAIFYQTDIKKRCKKSNGRFDQYVDKGYLCQRGAEEAGCKVVWHKIMTASDKPFVSRNKACFSHMICVAKSPRLLDFEDSTPDINRRGDMIWSRAMGLNSCKVAIMYLKSLNMKCVVDPFCGKGSILAVANLYGMNSIGVDLSVAKSRESIALTLDPILIETFSNRYCKVLEKKQSGESVVIDDTEEPEDQQDQQDQDQDKEEKE</sequence>
<dbReference type="EMBL" id="AJWJ01000239">
    <property type="protein sequence ID" value="KAF2072916.1"/>
    <property type="molecule type" value="Genomic_DNA"/>
</dbReference>
<dbReference type="OrthoDB" id="6507044at2759"/>